<evidence type="ECO:0000256" key="5">
    <source>
        <dbReference type="ARBA" id="ARBA00022801"/>
    </source>
</evidence>
<evidence type="ECO:0000313" key="9">
    <source>
        <dbReference type="EMBL" id="NGO39294.1"/>
    </source>
</evidence>
<proteinExistence type="inferred from homology"/>
<feature type="binding site" evidence="7">
    <location>
        <position position="233"/>
    </location>
    <ligand>
        <name>Mg(2+)</name>
        <dbReference type="ChEBI" id="CHEBI:18420"/>
        <label>1</label>
        <note>catalytic</note>
    </ligand>
</feature>
<dbReference type="EMBL" id="JAAKYA010000052">
    <property type="protein sequence ID" value="NGO39294.1"/>
    <property type="molecule type" value="Genomic_DNA"/>
</dbReference>
<dbReference type="EC" id="3.1.3.25" evidence="8"/>
<keyword evidence="10" id="KW-1185">Reference proteome</keyword>
<dbReference type="GO" id="GO:0007165">
    <property type="term" value="P:signal transduction"/>
    <property type="evidence" value="ECO:0007669"/>
    <property type="project" value="TreeGrafter"/>
</dbReference>
<dbReference type="InterPro" id="IPR033942">
    <property type="entry name" value="IMPase"/>
</dbReference>
<gene>
    <name evidence="9" type="ORF">G4L39_07765</name>
</gene>
<dbReference type="CDD" id="cd01639">
    <property type="entry name" value="IMPase"/>
    <property type="match status" value="1"/>
</dbReference>
<dbReference type="GO" id="GO:0008934">
    <property type="term" value="F:inositol monophosphate 1-phosphatase activity"/>
    <property type="evidence" value="ECO:0007669"/>
    <property type="project" value="InterPro"/>
</dbReference>
<feature type="binding site" evidence="7">
    <location>
        <position position="93"/>
    </location>
    <ligand>
        <name>Mg(2+)</name>
        <dbReference type="ChEBI" id="CHEBI:18420"/>
        <label>2</label>
    </ligand>
</feature>
<dbReference type="InterPro" id="IPR020550">
    <property type="entry name" value="Inositol_monophosphatase_CS"/>
</dbReference>
<comment type="caution">
    <text evidence="9">The sequence shown here is derived from an EMBL/GenBank/DDBJ whole genome shotgun (WGS) entry which is preliminary data.</text>
</comment>
<dbReference type="Pfam" id="PF00459">
    <property type="entry name" value="Inositol_P"/>
    <property type="match status" value="2"/>
</dbReference>
<dbReference type="RefSeq" id="WP_165107234.1">
    <property type="nucleotide sequence ID" value="NZ_JAAKYA010000052.1"/>
</dbReference>
<dbReference type="AlphaFoldDB" id="A0A6M1RVA2"/>
<dbReference type="Proteomes" id="UP000477311">
    <property type="component" value="Unassembled WGS sequence"/>
</dbReference>
<accession>A0A6M1RVA2</accession>
<dbReference type="PROSITE" id="PS00629">
    <property type="entry name" value="IMP_1"/>
    <property type="match status" value="1"/>
</dbReference>
<dbReference type="PRINTS" id="PR00377">
    <property type="entry name" value="IMPHPHTASES"/>
</dbReference>
<dbReference type="PROSITE" id="PS00630">
    <property type="entry name" value="IMP_2"/>
    <property type="match status" value="1"/>
</dbReference>
<organism evidence="9 10">
    <name type="scientific">Limisphaera ngatamarikiensis</name>
    <dbReference type="NCBI Taxonomy" id="1324935"/>
    <lineage>
        <taxon>Bacteria</taxon>
        <taxon>Pseudomonadati</taxon>
        <taxon>Verrucomicrobiota</taxon>
        <taxon>Verrucomicrobiia</taxon>
        <taxon>Limisphaerales</taxon>
        <taxon>Limisphaeraceae</taxon>
        <taxon>Limisphaera</taxon>
    </lineage>
</organism>
<evidence type="ECO:0000256" key="8">
    <source>
        <dbReference type="RuleBase" id="RU364068"/>
    </source>
</evidence>
<evidence type="ECO:0000256" key="4">
    <source>
        <dbReference type="ARBA" id="ARBA00022723"/>
    </source>
</evidence>
<evidence type="ECO:0000256" key="3">
    <source>
        <dbReference type="ARBA" id="ARBA00009759"/>
    </source>
</evidence>
<evidence type="ECO:0000256" key="2">
    <source>
        <dbReference type="ARBA" id="ARBA00001946"/>
    </source>
</evidence>
<evidence type="ECO:0000256" key="1">
    <source>
        <dbReference type="ARBA" id="ARBA00001033"/>
    </source>
</evidence>
<comment type="cofactor">
    <cofactor evidence="2 7 8">
        <name>Mg(2+)</name>
        <dbReference type="ChEBI" id="CHEBI:18420"/>
    </cofactor>
</comment>
<dbReference type="Gene3D" id="3.30.540.10">
    <property type="entry name" value="Fructose-1,6-Bisphosphatase, subunit A, domain 1"/>
    <property type="match status" value="1"/>
</dbReference>
<name>A0A6M1RVA2_9BACT</name>
<evidence type="ECO:0000256" key="7">
    <source>
        <dbReference type="PIRSR" id="PIRSR600760-2"/>
    </source>
</evidence>
<evidence type="ECO:0000256" key="6">
    <source>
        <dbReference type="ARBA" id="ARBA00022842"/>
    </source>
</evidence>
<keyword evidence="5 8" id="KW-0378">Hydrolase</keyword>
<dbReference type="PANTHER" id="PTHR20854">
    <property type="entry name" value="INOSITOL MONOPHOSPHATASE"/>
    <property type="match status" value="1"/>
</dbReference>
<dbReference type="InterPro" id="IPR000760">
    <property type="entry name" value="Inositol_monophosphatase-like"/>
</dbReference>
<dbReference type="Gene3D" id="3.40.190.80">
    <property type="match status" value="1"/>
</dbReference>
<feature type="binding site" evidence="7">
    <location>
        <position position="92"/>
    </location>
    <ligand>
        <name>Mg(2+)</name>
        <dbReference type="ChEBI" id="CHEBI:18420"/>
        <label>1</label>
        <note>catalytic</note>
    </ligand>
</feature>
<reference evidence="9 10" key="1">
    <citation type="submission" date="2020-02" db="EMBL/GenBank/DDBJ databases">
        <title>Draft genome sequence of Limisphaera ngatamarikiensis NGM72.4T, a thermophilic Verrucomicrobia grouped in subdivision 3.</title>
        <authorList>
            <person name="Carere C.R."/>
            <person name="Steen J."/>
            <person name="Hugenholtz P."/>
            <person name="Stott M.B."/>
        </authorList>
    </citation>
    <scope>NUCLEOTIDE SEQUENCE [LARGE SCALE GENOMIC DNA]</scope>
    <source>
        <strain evidence="9 10">NGM72.4</strain>
    </source>
</reference>
<evidence type="ECO:0000313" key="10">
    <source>
        <dbReference type="Proteomes" id="UP000477311"/>
    </source>
</evidence>
<comment type="catalytic activity">
    <reaction evidence="1 8">
        <text>a myo-inositol phosphate + H2O = myo-inositol + phosphate</text>
        <dbReference type="Rhea" id="RHEA:24056"/>
        <dbReference type="ChEBI" id="CHEBI:15377"/>
        <dbReference type="ChEBI" id="CHEBI:17268"/>
        <dbReference type="ChEBI" id="CHEBI:43474"/>
        <dbReference type="ChEBI" id="CHEBI:84139"/>
        <dbReference type="EC" id="3.1.3.25"/>
    </reaction>
</comment>
<sequence length="280" mass="31030">MEETLSLRTLRSALKVATETAVAAGEQLRRHLHSAKAIQLATHHDVKLELDVRTQEQIQRRLRRAFPEIPVVGEEGSCGDASTEVRWVVDPIDGTVNFAHNIPHACVCIALQVRASRVPPEMPRSCGTAAWVTMVGVIHDPFVNEVWTAVRGEPARLNGRVIRVSRTARLQEAMIMIGFSKTRSNLEKSLPYFAWLARRARKVRIMGSAGLGLAYVACGRFDAYIERQVRLWDIAAGGLLVECAGGRFWTRPWSGSNTGREAYVMVASNGLLDALLPRPK</sequence>
<dbReference type="GO" id="GO:0046854">
    <property type="term" value="P:phosphatidylinositol phosphate biosynthetic process"/>
    <property type="evidence" value="ECO:0007669"/>
    <property type="project" value="InterPro"/>
</dbReference>
<feature type="binding site" evidence="7">
    <location>
        <position position="90"/>
    </location>
    <ligand>
        <name>Mg(2+)</name>
        <dbReference type="ChEBI" id="CHEBI:18420"/>
        <label>2</label>
    </ligand>
</feature>
<protein>
    <recommendedName>
        <fullName evidence="8">Inositol-1-monophosphatase</fullName>
        <ecNumber evidence="8">3.1.3.25</ecNumber>
    </recommendedName>
</protein>
<dbReference type="GO" id="GO:0006020">
    <property type="term" value="P:inositol metabolic process"/>
    <property type="evidence" value="ECO:0007669"/>
    <property type="project" value="TreeGrafter"/>
</dbReference>
<dbReference type="PANTHER" id="PTHR20854:SF4">
    <property type="entry name" value="INOSITOL-1-MONOPHOSPHATASE-RELATED"/>
    <property type="match status" value="1"/>
</dbReference>
<keyword evidence="4 7" id="KW-0479">Metal-binding</keyword>
<keyword evidence="6 7" id="KW-0460">Magnesium</keyword>
<dbReference type="GO" id="GO:0046872">
    <property type="term" value="F:metal ion binding"/>
    <property type="evidence" value="ECO:0007669"/>
    <property type="project" value="UniProtKB-KW"/>
</dbReference>
<feature type="binding site" evidence="7">
    <location>
        <position position="74"/>
    </location>
    <ligand>
        <name>Mg(2+)</name>
        <dbReference type="ChEBI" id="CHEBI:18420"/>
        <label>1</label>
        <note>catalytic</note>
    </ligand>
</feature>
<dbReference type="SUPFAM" id="SSF56655">
    <property type="entry name" value="Carbohydrate phosphatase"/>
    <property type="match status" value="1"/>
</dbReference>
<comment type="similarity">
    <text evidence="3 8">Belongs to the inositol monophosphatase superfamily.</text>
</comment>
<dbReference type="InterPro" id="IPR020583">
    <property type="entry name" value="Inositol_monoP_metal-BS"/>
</dbReference>